<keyword evidence="2 5" id="KW-0812">Transmembrane</keyword>
<dbReference type="GO" id="GO:0030026">
    <property type="term" value="P:intracellular manganese ion homeostasis"/>
    <property type="evidence" value="ECO:0007669"/>
    <property type="project" value="InterPro"/>
</dbReference>
<evidence type="ECO:0000256" key="1">
    <source>
        <dbReference type="ARBA" id="ARBA00004127"/>
    </source>
</evidence>
<evidence type="ECO:0000256" key="2">
    <source>
        <dbReference type="ARBA" id="ARBA00022692"/>
    </source>
</evidence>
<dbReference type="AlphaFoldDB" id="A0A0G1XNU9"/>
<proteinExistence type="predicted"/>
<keyword evidence="4 5" id="KW-0472">Membrane</keyword>
<evidence type="ECO:0000256" key="3">
    <source>
        <dbReference type="ARBA" id="ARBA00022989"/>
    </source>
</evidence>
<protein>
    <submittedName>
        <fullName evidence="6">Uncharacterized protein</fullName>
    </submittedName>
</protein>
<evidence type="ECO:0000313" key="7">
    <source>
        <dbReference type="Proteomes" id="UP000034711"/>
    </source>
</evidence>
<evidence type="ECO:0000313" key="6">
    <source>
        <dbReference type="EMBL" id="KKW32948.1"/>
    </source>
</evidence>
<evidence type="ECO:0000256" key="4">
    <source>
        <dbReference type="ARBA" id="ARBA00023136"/>
    </source>
</evidence>
<dbReference type="GO" id="GO:0005384">
    <property type="term" value="F:manganese ion transmembrane transporter activity"/>
    <property type="evidence" value="ECO:0007669"/>
    <property type="project" value="InterPro"/>
</dbReference>
<sequence>MTRRWRKAISGPTDAALIPSIIMTAWVLFLVGVGSARATKRSLFKGGVEMVSVSLGSALIGYVIGQAAHRYFAG</sequence>
<name>A0A0G1XNU9_9BACT</name>
<organism evidence="6 7">
    <name type="scientific">Candidatus Uhrbacteria bacterium GW2011_GWA2_53_10</name>
    <dbReference type="NCBI Taxonomy" id="1618980"/>
    <lineage>
        <taxon>Bacteria</taxon>
        <taxon>Candidatus Uhriibacteriota</taxon>
    </lineage>
</organism>
<dbReference type="Pfam" id="PF01988">
    <property type="entry name" value="VIT1"/>
    <property type="match status" value="1"/>
</dbReference>
<keyword evidence="3 5" id="KW-1133">Transmembrane helix</keyword>
<dbReference type="InterPro" id="IPR008217">
    <property type="entry name" value="Ccc1_fam"/>
</dbReference>
<evidence type="ECO:0000256" key="5">
    <source>
        <dbReference type="SAM" id="Phobius"/>
    </source>
</evidence>
<dbReference type="Proteomes" id="UP000034711">
    <property type="component" value="Unassembled WGS sequence"/>
</dbReference>
<comment type="subcellular location">
    <subcellularLocation>
        <location evidence="1">Endomembrane system</location>
        <topology evidence="1">Multi-pass membrane protein</topology>
    </subcellularLocation>
</comment>
<comment type="caution">
    <text evidence="6">The sequence shown here is derived from an EMBL/GenBank/DDBJ whole genome shotgun (WGS) entry which is preliminary data.</text>
</comment>
<gene>
    <name evidence="6" type="ORF">UY77_C0009G0016</name>
</gene>
<dbReference type="EMBL" id="LCRI01000009">
    <property type="protein sequence ID" value="KKW32948.1"/>
    <property type="molecule type" value="Genomic_DNA"/>
</dbReference>
<accession>A0A0G1XNU9</accession>
<feature type="transmembrane region" description="Helical" evidence="5">
    <location>
        <begin position="15"/>
        <end position="36"/>
    </location>
</feature>
<feature type="transmembrane region" description="Helical" evidence="5">
    <location>
        <begin position="48"/>
        <end position="68"/>
    </location>
</feature>
<dbReference type="GO" id="GO:0012505">
    <property type="term" value="C:endomembrane system"/>
    <property type="evidence" value="ECO:0007669"/>
    <property type="project" value="UniProtKB-SubCell"/>
</dbReference>
<reference evidence="6 7" key="1">
    <citation type="journal article" date="2015" name="Nature">
        <title>rRNA introns, odd ribosomes, and small enigmatic genomes across a large radiation of phyla.</title>
        <authorList>
            <person name="Brown C.T."/>
            <person name="Hug L.A."/>
            <person name="Thomas B.C."/>
            <person name="Sharon I."/>
            <person name="Castelle C.J."/>
            <person name="Singh A."/>
            <person name="Wilkins M.J."/>
            <person name="Williams K.H."/>
            <person name="Banfield J.F."/>
        </authorList>
    </citation>
    <scope>NUCLEOTIDE SEQUENCE [LARGE SCALE GENOMIC DNA]</scope>
</reference>